<dbReference type="EMBL" id="VBAN01000309">
    <property type="protein sequence ID" value="TMI79685.1"/>
    <property type="molecule type" value="Genomic_DNA"/>
</dbReference>
<comment type="caution">
    <text evidence="4">The sequence shown here is derived from an EMBL/GenBank/DDBJ whole genome shotgun (WGS) entry which is preliminary data.</text>
</comment>
<reference evidence="4 5" key="1">
    <citation type="journal article" date="2019" name="Nat. Microbiol.">
        <title>Mediterranean grassland soil C-N compound turnover is dependent on rainfall and depth, and is mediated by genomically divergent microorganisms.</title>
        <authorList>
            <person name="Diamond S."/>
            <person name="Andeer P.F."/>
            <person name="Li Z."/>
            <person name="Crits-Christoph A."/>
            <person name="Burstein D."/>
            <person name="Anantharaman K."/>
            <person name="Lane K.R."/>
            <person name="Thomas B.C."/>
            <person name="Pan C."/>
            <person name="Northen T.R."/>
            <person name="Banfield J.F."/>
        </authorList>
    </citation>
    <scope>NUCLEOTIDE SEQUENCE [LARGE SCALE GENOMIC DNA]</scope>
    <source>
        <strain evidence="4">NP_6</strain>
    </source>
</reference>
<dbReference type="GO" id="GO:0000166">
    <property type="term" value="F:nucleotide binding"/>
    <property type="evidence" value="ECO:0007669"/>
    <property type="project" value="InterPro"/>
</dbReference>
<evidence type="ECO:0000256" key="1">
    <source>
        <dbReference type="ARBA" id="ARBA00023002"/>
    </source>
</evidence>
<accession>A0A537J847</accession>
<evidence type="ECO:0000313" key="4">
    <source>
        <dbReference type="EMBL" id="TMI79685.1"/>
    </source>
</evidence>
<dbReference type="Gene3D" id="3.40.50.720">
    <property type="entry name" value="NAD(P)-binding Rossmann-like Domain"/>
    <property type="match status" value="1"/>
</dbReference>
<feature type="domain" description="GFO/IDH/MocA-like oxidoreductase" evidence="3">
    <location>
        <begin position="137"/>
        <end position="262"/>
    </location>
</feature>
<feature type="domain" description="Gfo/Idh/MocA-like oxidoreductase N-terminal" evidence="2">
    <location>
        <begin position="6"/>
        <end position="123"/>
    </location>
</feature>
<organism evidence="4 5">
    <name type="scientific">Candidatus Segetimicrobium genomatis</name>
    <dbReference type="NCBI Taxonomy" id="2569760"/>
    <lineage>
        <taxon>Bacteria</taxon>
        <taxon>Bacillati</taxon>
        <taxon>Candidatus Sysuimicrobiota</taxon>
        <taxon>Candidatus Sysuimicrobiia</taxon>
        <taxon>Candidatus Sysuimicrobiales</taxon>
        <taxon>Candidatus Segetimicrobiaceae</taxon>
        <taxon>Candidatus Segetimicrobium</taxon>
    </lineage>
</organism>
<gene>
    <name evidence="4" type="ORF">E6H03_09755</name>
</gene>
<dbReference type="AlphaFoldDB" id="A0A537J847"/>
<dbReference type="InterPro" id="IPR000683">
    <property type="entry name" value="Gfo/Idh/MocA-like_OxRdtase_N"/>
</dbReference>
<dbReference type="PANTHER" id="PTHR43818:SF11">
    <property type="entry name" value="BCDNA.GH03377"/>
    <property type="match status" value="1"/>
</dbReference>
<dbReference type="Pfam" id="PF01408">
    <property type="entry name" value="GFO_IDH_MocA"/>
    <property type="match status" value="1"/>
</dbReference>
<keyword evidence="1" id="KW-0560">Oxidoreductase</keyword>
<name>A0A537J847_9BACT</name>
<dbReference type="SUPFAM" id="SSF55347">
    <property type="entry name" value="Glyceraldehyde-3-phosphate dehydrogenase-like, C-terminal domain"/>
    <property type="match status" value="1"/>
</dbReference>
<dbReference type="InterPro" id="IPR055170">
    <property type="entry name" value="GFO_IDH_MocA-like_dom"/>
</dbReference>
<dbReference type="InterPro" id="IPR036291">
    <property type="entry name" value="NAD(P)-bd_dom_sf"/>
</dbReference>
<dbReference type="GO" id="GO:0016491">
    <property type="term" value="F:oxidoreductase activity"/>
    <property type="evidence" value="ECO:0007669"/>
    <property type="project" value="UniProtKB-KW"/>
</dbReference>
<evidence type="ECO:0000313" key="5">
    <source>
        <dbReference type="Proteomes" id="UP000318093"/>
    </source>
</evidence>
<evidence type="ECO:0000259" key="2">
    <source>
        <dbReference type="Pfam" id="PF01408"/>
    </source>
</evidence>
<dbReference type="Gene3D" id="3.30.360.10">
    <property type="entry name" value="Dihydrodipicolinate Reductase, domain 2"/>
    <property type="match status" value="1"/>
</dbReference>
<proteinExistence type="predicted"/>
<sequence>MGGEGFGYGIIGCGWVAPAHAWGVRALEPAGVRLVAVADQDVDRAEGLAHDFNVPHVYADYHDLLRRPDVQAVSICLPDFLHCEATVAAAAASKHVLCEKPLARSLSEADGMIAACERRGVALGLIMNHRYFPDNLRTKRAIRDGALGRVLMGSVVHSSALTGDPSGTSPWRGRRGLAAGGILTTQAIHFLDLLLWFAGPARAVKAWTDRLVRDGQDYEDTAVLALQLRSGALATLATTNGAPITDDFTGTRLEIHGTEGYVVLEGDRLRLASVRSGYALQEIQLPPAPPGAGEVVFGLGHVYEVMDFVTAVRQGARPPVPGGDGRHLMAVLTAAYASARGEREVGLEDRPAAYTELSAGDGDLLIQGGGRGLGE</sequence>
<dbReference type="InterPro" id="IPR050463">
    <property type="entry name" value="Gfo/Idh/MocA_oxidrdct_glycsds"/>
</dbReference>
<protein>
    <submittedName>
        <fullName evidence="4">Gfo/Idh/MocA family oxidoreductase</fullName>
    </submittedName>
</protein>
<dbReference type="Proteomes" id="UP000318093">
    <property type="component" value="Unassembled WGS sequence"/>
</dbReference>
<dbReference type="SUPFAM" id="SSF51735">
    <property type="entry name" value="NAD(P)-binding Rossmann-fold domains"/>
    <property type="match status" value="1"/>
</dbReference>
<evidence type="ECO:0000259" key="3">
    <source>
        <dbReference type="Pfam" id="PF22725"/>
    </source>
</evidence>
<dbReference type="Pfam" id="PF22725">
    <property type="entry name" value="GFO_IDH_MocA_C3"/>
    <property type="match status" value="1"/>
</dbReference>
<dbReference type="PANTHER" id="PTHR43818">
    <property type="entry name" value="BCDNA.GH03377"/>
    <property type="match status" value="1"/>
</dbReference>